<gene>
    <name evidence="1" type="ORF">CBM2594_U10233</name>
</gene>
<dbReference type="Proteomes" id="UP000257139">
    <property type="component" value="Unassembled WGS sequence"/>
</dbReference>
<reference evidence="1 2" key="1">
    <citation type="submission" date="2018-01" db="EMBL/GenBank/DDBJ databases">
        <authorList>
            <person name="Clerissi C."/>
        </authorList>
    </citation>
    <scope>NUCLEOTIDE SEQUENCE [LARGE SCALE GENOMIC DNA]</scope>
    <source>
        <strain evidence="1">Cupriavidus taiwanensis STM 6021</strain>
    </source>
</reference>
<comment type="caution">
    <text evidence="1">The sequence shown here is derived from an EMBL/GenBank/DDBJ whole genome shotgun (WGS) entry which is preliminary data.</text>
</comment>
<name>A0A7Z7JFP0_9BURK</name>
<evidence type="ECO:0000313" key="1">
    <source>
        <dbReference type="EMBL" id="SPC25732.1"/>
    </source>
</evidence>
<dbReference type="AlphaFoldDB" id="A0A7Z7JFP0"/>
<protein>
    <submittedName>
        <fullName evidence="1">Uncharacterized protein</fullName>
    </submittedName>
</protein>
<organism evidence="1 2">
    <name type="scientific">Cupriavidus taiwanensis</name>
    <dbReference type="NCBI Taxonomy" id="164546"/>
    <lineage>
        <taxon>Bacteria</taxon>
        <taxon>Pseudomonadati</taxon>
        <taxon>Pseudomonadota</taxon>
        <taxon>Betaproteobacteria</taxon>
        <taxon>Burkholderiales</taxon>
        <taxon>Burkholderiaceae</taxon>
        <taxon>Cupriavidus</taxon>
    </lineage>
</organism>
<evidence type="ECO:0000313" key="2">
    <source>
        <dbReference type="Proteomes" id="UP000257139"/>
    </source>
</evidence>
<accession>A0A7Z7JFP0</accession>
<proteinExistence type="predicted"/>
<dbReference type="EMBL" id="OGUU01000045">
    <property type="protein sequence ID" value="SPC25732.1"/>
    <property type="molecule type" value="Genomic_DNA"/>
</dbReference>
<dbReference type="RefSeq" id="WP_116328282.1">
    <property type="nucleotide sequence ID" value="NZ_OFSW01000032.1"/>
</dbReference>
<sequence length="75" mass="8768">MRYIPIRDQHLTILARNRDAWRARAKQRFDVEGLIRACIPEAATCDPSIVADAIREWFDSFDDGIPAWRLSPQER</sequence>